<protein>
    <recommendedName>
        <fullName evidence="2">histidine kinase</fullName>
        <ecNumber evidence="2">2.7.13.3</ecNumber>
    </recommendedName>
</protein>
<keyword evidence="4" id="KW-0808">Transferase</keyword>
<dbReference type="Proteomes" id="UP000546200">
    <property type="component" value="Unassembled WGS sequence"/>
</dbReference>
<dbReference type="AlphaFoldDB" id="A0A7W9B9N3"/>
<comment type="caution">
    <text evidence="11">The sequence shown here is derived from an EMBL/GenBank/DDBJ whole genome shotgun (WGS) entry which is preliminary data.</text>
</comment>
<feature type="domain" description="Response regulatory" evidence="10">
    <location>
        <begin position="9"/>
        <end position="125"/>
    </location>
</feature>
<evidence type="ECO:0000313" key="12">
    <source>
        <dbReference type="Proteomes" id="UP000546200"/>
    </source>
</evidence>
<evidence type="ECO:0000256" key="1">
    <source>
        <dbReference type="ARBA" id="ARBA00000085"/>
    </source>
</evidence>
<dbReference type="Gene3D" id="3.30.565.10">
    <property type="entry name" value="Histidine kinase-like ATPase, C-terminal domain"/>
    <property type="match status" value="1"/>
</dbReference>
<dbReference type="PROSITE" id="PS50110">
    <property type="entry name" value="RESPONSE_REGULATORY"/>
    <property type="match status" value="1"/>
</dbReference>
<dbReference type="GO" id="GO:0006355">
    <property type="term" value="P:regulation of DNA-templated transcription"/>
    <property type="evidence" value="ECO:0007669"/>
    <property type="project" value="InterPro"/>
</dbReference>
<evidence type="ECO:0000256" key="4">
    <source>
        <dbReference type="ARBA" id="ARBA00022679"/>
    </source>
</evidence>
<accession>A0A7W9B9N3</accession>
<dbReference type="SMART" id="SM00448">
    <property type="entry name" value="REC"/>
    <property type="match status" value="1"/>
</dbReference>
<dbReference type="CDD" id="cd00156">
    <property type="entry name" value="REC"/>
    <property type="match status" value="1"/>
</dbReference>
<keyword evidence="7" id="KW-0067">ATP-binding</keyword>
<dbReference type="PROSITE" id="PS50109">
    <property type="entry name" value="HIS_KIN"/>
    <property type="match status" value="1"/>
</dbReference>
<dbReference type="NCBIfam" id="TIGR00229">
    <property type="entry name" value="sensory_box"/>
    <property type="match status" value="1"/>
</dbReference>
<dbReference type="PANTHER" id="PTHR41523">
    <property type="entry name" value="TWO-COMPONENT SYSTEM SENSOR PROTEIN"/>
    <property type="match status" value="1"/>
</dbReference>
<dbReference type="GO" id="GO:0005524">
    <property type="term" value="F:ATP binding"/>
    <property type="evidence" value="ECO:0007669"/>
    <property type="project" value="UniProtKB-KW"/>
</dbReference>
<evidence type="ECO:0000256" key="2">
    <source>
        <dbReference type="ARBA" id="ARBA00012438"/>
    </source>
</evidence>
<dbReference type="Pfam" id="PF07568">
    <property type="entry name" value="HisKA_2"/>
    <property type="match status" value="1"/>
</dbReference>
<dbReference type="InterPro" id="IPR011495">
    <property type="entry name" value="Sig_transdc_His_kin_sub2_dim/P"/>
</dbReference>
<gene>
    <name evidence="11" type="ORF">FHS94_000009</name>
</gene>
<keyword evidence="12" id="KW-1185">Reference proteome</keyword>
<dbReference type="InterPro" id="IPR005467">
    <property type="entry name" value="His_kinase_dom"/>
</dbReference>
<dbReference type="InterPro" id="IPR001789">
    <property type="entry name" value="Sig_transdc_resp-reg_receiver"/>
</dbReference>
<dbReference type="InterPro" id="IPR000014">
    <property type="entry name" value="PAS"/>
</dbReference>
<dbReference type="Pfam" id="PF00072">
    <property type="entry name" value="Response_reg"/>
    <property type="match status" value="1"/>
</dbReference>
<feature type="domain" description="Histidine kinase" evidence="9">
    <location>
        <begin position="264"/>
        <end position="453"/>
    </location>
</feature>
<evidence type="ECO:0000313" key="11">
    <source>
        <dbReference type="EMBL" id="MBB5713190.1"/>
    </source>
</evidence>
<dbReference type="InterPro" id="IPR011006">
    <property type="entry name" value="CheY-like_superfamily"/>
</dbReference>
<keyword evidence="6" id="KW-0418">Kinase</keyword>
<dbReference type="Gene3D" id="3.40.50.2300">
    <property type="match status" value="1"/>
</dbReference>
<dbReference type="GO" id="GO:0004673">
    <property type="term" value="F:protein histidine kinase activity"/>
    <property type="evidence" value="ECO:0007669"/>
    <property type="project" value="UniProtKB-EC"/>
</dbReference>
<keyword evidence="3 8" id="KW-0597">Phosphoprotein</keyword>
<evidence type="ECO:0000256" key="3">
    <source>
        <dbReference type="ARBA" id="ARBA00022553"/>
    </source>
</evidence>
<proteinExistence type="predicted"/>
<dbReference type="PANTHER" id="PTHR41523:SF8">
    <property type="entry name" value="ETHYLENE RESPONSE SENSOR PROTEIN"/>
    <property type="match status" value="1"/>
</dbReference>
<dbReference type="InterPro" id="IPR003594">
    <property type="entry name" value="HATPase_dom"/>
</dbReference>
<keyword evidence="5" id="KW-0547">Nucleotide-binding</keyword>
<dbReference type="GO" id="GO:0000160">
    <property type="term" value="P:phosphorelay signal transduction system"/>
    <property type="evidence" value="ECO:0007669"/>
    <property type="project" value="InterPro"/>
</dbReference>
<evidence type="ECO:0000259" key="9">
    <source>
        <dbReference type="PROSITE" id="PS50109"/>
    </source>
</evidence>
<evidence type="ECO:0000256" key="6">
    <source>
        <dbReference type="ARBA" id="ARBA00022777"/>
    </source>
</evidence>
<dbReference type="Gene3D" id="3.30.450.20">
    <property type="entry name" value="PAS domain"/>
    <property type="match status" value="1"/>
</dbReference>
<sequence>MPDATTPFRVLLVDDNPGDRALVVRELRRDHAAAEIIEAGTPEELAQALSGDGFSLGVFDYSIGWTNGVEVLKRMRAIDPDVPVILFTGSLGEEEAAEAIKIGFDDFILKSIDRLPRLRSSIDALLKQKAERQARKRAEARYRALFQNVTVSIFATNNSGEFQDANSALARQLCLPSVESVEGRSILDFMVSEDAQTLWRKMATGELADGISGLEVELKGCPEPSWALLDAHPVDESRRQIVGVLTNVTELRNALEQRSVLLGEVHHRVHNNLQIVQSLLVFQARRFNDPAVQAAFTEVASRIQTLSLVQQQLYRDEDYSAVDFPGYLKSLVDALSGMQDRPEIDLLLDIEPIRVPIEKAVPLGLIANELLTNAMKHAFPDSRAGELRVSFKREGERIALAVADNGIGITSEPKGGEDSGLGSRLVPRLARQLQAEVTTASNGGYETVIRFAA</sequence>
<comment type="catalytic activity">
    <reaction evidence="1">
        <text>ATP + protein L-histidine = ADP + protein N-phospho-L-histidine.</text>
        <dbReference type="EC" id="2.7.13.3"/>
    </reaction>
</comment>
<dbReference type="EMBL" id="JACIJK010000001">
    <property type="protein sequence ID" value="MBB5713190.1"/>
    <property type="molecule type" value="Genomic_DNA"/>
</dbReference>
<feature type="modified residue" description="4-aspartylphosphate" evidence="8">
    <location>
        <position position="60"/>
    </location>
</feature>
<evidence type="ECO:0000256" key="7">
    <source>
        <dbReference type="ARBA" id="ARBA00022840"/>
    </source>
</evidence>
<evidence type="ECO:0000259" key="10">
    <source>
        <dbReference type="PROSITE" id="PS50110"/>
    </source>
</evidence>
<dbReference type="SUPFAM" id="SSF55785">
    <property type="entry name" value="PYP-like sensor domain (PAS domain)"/>
    <property type="match status" value="1"/>
</dbReference>
<dbReference type="Pfam" id="PF00989">
    <property type="entry name" value="PAS"/>
    <property type="match status" value="1"/>
</dbReference>
<dbReference type="InterPro" id="IPR013767">
    <property type="entry name" value="PAS_fold"/>
</dbReference>
<dbReference type="InterPro" id="IPR036890">
    <property type="entry name" value="HATPase_C_sf"/>
</dbReference>
<dbReference type="InterPro" id="IPR035965">
    <property type="entry name" value="PAS-like_dom_sf"/>
</dbReference>
<dbReference type="SMART" id="SM00091">
    <property type="entry name" value="PAS"/>
    <property type="match status" value="1"/>
</dbReference>
<name>A0A7W9B9N3_9SPHN</name>
<dbReference type="SUPFAM" id="SSF55874">
    <property type="entry name" value="ATPase domain of HSP90 chaperone/DNA topoisomerase II/histidine kinase"/>
    <property type="match status" value="1"/>
</dbReference>
<organism evidence="11 12">
    <name type="scientific">Sphingomonas aerophila</name>
    <dbReference type="NCBI Taxonomy" id="1344948"/>
    <lineage>
        <taxon>Bacteria</taxon>
        <taxon>Pseudomonadati</taxon>
        <taxon>Pseudomonadota</taxon>
        <taxon>Alphaproteobacteria</taxon>
        <taxon>Sphingomonadales</taxon>
        <taxon>Sphingomonadaceae</taxon>
        <taxon>Sphingomonas</taxon>
    </lineage>
</organism>
<dbReference type="SUPFAM" id="SSF52172">
    <property type="entry name" value="CheY-like"/>
    <property type="match status" value="1"/>
</dbReference>
<evidence type="ECO:0000256" key="8">
    <source>
        <dbReference type="PROSITE-ProRule" id="PRU00169"/>
    </source>
</evidence>
<dbReference type="EC" id="2.7.13.3" evidence="2"/>
<dbReference type="CDD" id="cd00130">
    <property type="entry name" value="PAS"/>
    <property type="match status" value="1"/>
</dbReference>
<reference evidence="11 12" key="1">
    <citation type="submission" date="2020-08" db="EMBL/GenBank/DDBJ databases">
        <title>Genomic Encyclopedia of Type Strains, Phase IV (KMG-IV): sequencing the most valuable type-strain genomes for metagenomic binning, comparative biology and taxonomic classification.</title>
        <authorList>
            <person name="Goeker M."/>
        </authorList>
    </citation>
    <scope>NUCLEOTIDE SEQUENCE [LARGE SCALE GENOMIC DNA]</scope>
    <source>
        <strain evidence="11 12">DSM 100044</strain>
    </source>
</reference>
<evidence type="ECO:0000256" key="5">
    <source>
        <dbReference type="ARBA" id="ARBA00022741"/>
    </source>
</evidence>
<dbReference type="RefSeq" id="WP_184053017.1">
    <property type="nucleotide sequence ID" value="NZ_JACIJK010000001.1"/>
</dbReference>
<dbReference type="Pfam" id="PF02518">
    <property type="entry name" value="HATPase_c"/>
    <property type="match status" value="1"/>
</dbReference>